<keyword evidence="2" id="KW-1185">Reference proteome</keyword>
<reference evidence="2" key="1">
    <citation type="journal article" date="2019" name="Int. J. Syst. Evol. Microbiol.">
        <title>The Global Catalogue of Microorganisms (GCM) 10K type strain sequencing project: providing services to taxonomists for standard genome sequencing and annotation.</title>
        <authorList>
            <consortium name="The Broad Institute Genomics Platform"/>
            <consortium name="The Broad Institute Genome Sequencing Center for Infectious Disease"/>
            <person name="Wu L."/>
            <person name="Ma J."/>
        </authorList>
    </citation>
    <scope>NUCLEOTIDE SEQUENCE [LARGE SCALE GENOMIC DNA]</scope>
    <source>
        <strain evidence="2">JCM 10425</strain>
    </source>
</reference>
<protein>
    <submittedName>
        <fullName evidence="1">Uncharacterized protein</fullName>
    </submittedName>
</protein>
<evidence type="ECO:0000313" key="2">
    <source>
        <dbReference type="Proteomes" id="UP001500967"/>
    </source>
</evidence>
<evidence type="ECO:0000313" key="1">
    <source>
        <dbReference type="EMBL" id="GAA0249335.1"/>
    </source>
</evidence>
<name>A0ABP3E4E5_9ACTN</name>
<dbReference type="RefSeq" id="WP_344650202.1">
    <property type="nucleotide sequence ID" value="NZ_BAAAGX010000015.1"/>
</dbReference>
<dbReference type="Proteomes" id="UP001500967">
    <property type="component" value="Unassembled WGS sequence"/>
</dbReference>
<organism evidence="1 2">
    <name type="scientific">Cryptosporangium japonicum</name>
    <dbReference type="NCBI Taxonomy" id="80872"/>
    <lineage>
        <taxon>Bacteria</taxon>
        <taxon>Bacillati</taxon>
        <taxon>Actinomycetota</taxon>
        <taxon>Actinomycetes</taxon>
        <taxon>Cryptosporangiales</taxon>
        <taxon>Cryptosporangiaceae</taxon>
        <taxon>Cryptosporangium</taxon>
    </lineage>
</organism>
<comment type="caution">
    <text evidence="1">The sequence shown here is derived from an EMBL/GenBank/DDBJ whole genome shotgun (WGS) entry which is preliminary data.</text>
</comment>
<proteinExistence type="predicted"/>
<gene>
    <name evidence="1" type="ORF">GCM10009539_38210</name>
</gene>
<dbReference type="EMBL" id="BAAAGX010000015">
    <property type="protein sequence ID" value="GAA0249335.1"/>
    <property type="molecule type" value="Genomic_DNA"/>
</dbReference>
<accession>A0ABP3E4E5</accession>
<sequence>MGTLIMIWDGDPANYYIGGDYAADIRATAAGYPVNGWWSAGTRKADLHPGTPVYLLRQGNTLPGIVAHGELADGETFAAHERRRNCVRIRWRRVVDADDRLPTEELELAMPDEQWRGRGASGQGLRGRAGDATLDDLWRRHVGHLYASRFDYEEMHPALSKGMTR</sequence>